<sequence>MRVENLKKKEKLLNEVDNQIDYVKKDPVAIAFVQAYANVLQEQKKLKDQLRQKNLN</sequence>
<gene>
    <name evidence="2" type="ORF">ELLFYP34_01929</name>
</gene>
<accession>A0A6N2ZN10</accession>
<organism evidence="2">
    <name type="scientific">Eubacterium limosum</name>
    <dbReference type="NCBI Taxonomy" id="1736"/>
    <lineage>
        <taxon>Bacteria</taxon>
        <taxon>Bacillati</taxon>
        <taxon>Bacillota</taxon>
        <taxon>Clostridia</taxon>
        <taxon>Eubacteriales</taxon>
        <taxon>Eubacteriaceae</taxon>
        <taxon>Eubacterium</taxon>
    </lineage>
</organism>
<evidence type="ECO:0000256" key="1">
    <source>
        <dbReference type="SAM" id="Coils"/>
    </source>
</evidence>
<name>A0A6N2ZN10_EUBLI</name>
<keyword evidence="1" id="KW-0175">Coiled coil</keyword>
<dbReference type="AlphaFoldDB" id="A0A6N2ZN10"/>
<evidence type="ECO:0000313" key="2">
    <source>
        <dbReference type="EMBL" id="VYT79160.1"/>
    </source>
</evidence>
<proteinExistence type="predicted"/>
<dbReference type="EMBL" id="CACRTR010000003">
    <property type="protein sequence ID" value="VYT79160.1"/>
    <property type="molecule type" value="Genomic_DNA"/>
</dbReference>
<reference evidence="2" key="1">
    <citation type="submission" date="2019-11" db="EMBL/GenBank/DDBJ databases">
        <authorList>
            <person name="Feng L."/>
        </authorList>
    </citation>
    <scope>NUCLEOTIDE SEQUENCE</scope>
    <source>
        <strain evidence="2">ElimosumLFYP34</strain>
    </source>
</reference>
<feature type="coiled-coil region" evidence="1">
    <location>
        <begin position="6"/>
        <end position="56"/>
    </location>
</feature>
<protein>
    <submittedName>
        <fullName evidence="2">Uncharacterized protein</fullName>
    </submittedName>
</protein>